<organism evidence="1 2">
    <name type="scientific">Budvicia aquatica</name>
    <dbReference type="NCBI Taxonomy" id="82979"/>
    <lineage>
        <taxon>Bacteria</taxon>
        <taxon>Pseudomonadati</taxon>
        <taxon>Pseudomonadota</taxon>
        <taxon>Gammaproteobacteria</taxon>
        <taxon>Enterobacterales</taxon>
        <taxon>Budviciaceae</taxon>
        <taxon>Budvicia</taxon>
    </lineage>
</organism>
<name>A0A485A140_9GAMM</name>
<gene>
    <name evidence="1" type="ORF">NCTC12282_04911</name>
</gene>
<proteinExistence type="predicted"/>
<dbReference type="Proteomes" id="UP000373449">
    <property type="component" value="Unassembled WGS sequence"/>
</dbReference>
<accession>A0A485A140</accession>
<evidence type="ECO:0000313" key="1">
    <source>
        <dbReference type="EMBL" id="VFS51229.1"/>
    </source>
</evidence>
<sequence length="58" mass="6434">MTEEEQTVLMFKGLIAELSEEQRSIVNAYIDQLDLMLADNSTEATIALGFVGARLQCL</sequence>
<reference evidence="1 2" key="1">
    <citation type="submission" date="2019-03" db="EMBL/GenBank/DDBJ databases">
        <authorList>
            <consortium name="Pathogen Informatics"/>
        </authorList>
    </citation>
    <scope>NUCLEOTIDE SEQUENCE [LARGE SCALE GENOMIC DNA]</scope>
    <source>
        <strain evidence="1 2">NCTC12282</strain>
    </source>
</reference>
<dbReference type="EMBL" id="CAADJA010000002">
    <property type="protein sequence ID" value="VFS51229.1"/>
    <property type="molecule type" value="Genomic_DNA"/>
</dbReference>
<protein>
    <submittedName>
        <fullName evidence="1">Uncharacterized protein</fullName>
    </submittedName>
</protein>
<evidence type="ECO:0000313" key="2">
    <source>
        <dbReference type="Proteomes" id="UP000373449"/>
    </source>
</evidence>
<dbReference type="AlphaFoldDB" id="A0A485A140"/>
<dbReference type="RefSeq" id="WP_166793055.1">
    <property type="nucleotide sequence ID" value="NZ_CAADJA010000002.1"/>
</dbReference>